<protein>
    <submittedName>
        <fullName evidence="2">Hypothetical membrane associated protein</fullName>
    </submittedName>
</protein>
<dbReference type="RefSeq" id="WP_011178187.1">
    <property type="nucleotide sequence ID" value="NC_005877.1"/>
</dbReference>
<gene>
    <name evidence="2" type="ordered locus">PTO1386</name>
</gene>
<sequence>MDIDPESFKQYIAFKYDNGKSSFYFLKTFYDIYINDDILYSVNVLEFRDDRINIYRTKKAVYSIPSKSIYRFDIYYRYHEISLKLLRLSFYIIVISSFYRIFMYLY</sequence>
<dbReference type="OrthoDB" id="385890at2157"/>
<dbReference type="HOGENOM" id="CLU_2217146_0_0_2"/>
<proteinExistence type="predicted"/>
<evidence type="ECO:0000256" key="1">
    <source>
        <dbReference type="SAM" id="Phobius"/>
    </source>
</evidence>
<dbReference type="KEGG" id="pto:PTO1386"/>
<evidence type="ECO:0000313" key="3">
    <source>
        <dbReference type="Proteomes" id="UP000000438"/>
    </source>
</evidence>
<evidence type="ECO:0000313" key="2">
    <source>
        <dbReference type="EMBL" id="AAT43971.1"/>
    </source>
</evidence>
<organism evidence="2 3">
    <name type="scientific">Picrophilus torridus (strain ATCC 700027 / DSM 9790 / JCM 10055 / NBRC 100828 / KAW 2/3)</name>
    <dbReference type="NCBI Taxonomy" id="1122961"/>
    <lineage>
        <taxon>Archaea</taxon>
        <taxon>Methanobacteriati</taxon>
        <taxon>Thermoplasmatota</taxon>
        <taxon>Thermoplasmata</taxon>
        <taxon>Thermoplasmatales</taxon>
        <taxon>Picrophilaceae</taxon>
        <taxon>Picrophilus</taxon>
    </lineage>
</organism>
<dbReference type="STRING" id="263820.PTO1386"/>
<dbReference type="EMBL" id="AE017261">
    <property type="protein sequence ID" value="AAT43971.1"/>
    <property type="molecule type" value="Genomic_DNA"/>
</dbReference>
<dbReference type="GeneID" id="2845427"/>
<dbReference type="AlphaFoldDB" id="Q6KZ81"/>
<reference evidence="2 3" key="1">
    <citation type="journal article" date="2004" name="Proc. Natl. Acad. Sci. U.S.A.">
        <title>Genome sequence of Picrophilus torridus and its implications for life around pH 0.</title>
        <authorList>
            <person name="Futterer O."/>
            <person name="Angelov A."/>
            <person name="Liesegang H."/>
            <person name="Gottschalk G."/>
            <person name="Schleper C."/>
            <person name="Schepers B."/>
            <person name="Dock C."/>
            <person name="Antranikian G."/>
            <person name="Liebl W."/>
        </authorList>
    </citation>
    <scope>NUCLEOTIDE SEQUENCE [LARGE SCALE GENOMIC DNA]</scope>
    <source>
        <strain evidence="3">ATCC 700027 / DSM 9790 / JCM 10055 / NBRC 100828</strain>
    </source>
</reference>
<accession>Q6KZ81</accession>
<keyword evidence="1" id="KW-0472">Membrane</keyword>
<feature type="transmembrane region" description="Helical" evidence="1">
    <location>
        <begin position="85"/>
        <end position="105"/>
    </location>
</feature>
<keyword evidence="1" id="KW-0812">Transmembrane</keyword>
<keyword evidence="1" id="KW-1133">Transmembrane helix</keyword>
<dbReference type="Proteomes" id="UP000000438">
    <property type="component" value="Chromosome"/>
</dbReference>
<dbReference type="InParanoid" id="Q6KZ81"/>
<dbReference type="PaxDb" id="263820-PTO1386"/>
<name>Q6KZ81_PICTO</name>